<feature type="compositionally biased region" description="Low complexity" evidence="1">
    <location>
        <begin position="271"/>
        <end position="282"/>
    </location>
</feature>
<dbReference type="EMBL" id="JAKWFO010000016">
    <property type="protein sequence ID" value="KAI9631782.1"/>
    <property type="molecule type" value="Genomic_DNA"/>
</dbReference>
<protein>
    <submittedName>
        <fullName evidence="2">Uncharacterized protein</fullName>
    </submittedName>
</protein>
<evidence type="ECO:0000313" key="2">
    <source>
        <dbReference type="EMBL" id="KAI9631782.1"/>
    </source>
</evidence>
<gene>
    <name evidence="2" type="ORF">MKK02DRAFT_30786</name>
</gene>
<evidence type="ECO:0000256" key="1">
    <source>
        <dbReference type="SAM" id="MobiDB-lite"/>
    </source>
</evidence>
<comment type="caution">
    <text evidence="2">The sequence shown here is derived from an EMBL/GenBank/DDBJ whole genome shotgun (WGS) entry which is preliminary data.</text>
</comment>
<dbReference type="RefSeq" id="XP_052941559.1">
    <property type="nucleotide sequence ID" value="XM_053088135.1"/>
</dbReference>
<dbReference type="Proteomes" id="UP001164286">
    <property type="component" value="Unassembled WGS sequence"/>
</dbReference>
<evidence type="ECO:0000313" key="3">
    <source>
        <dbReference type="Proteomes" id="UP001164286"/>
    </source>
</evidence>
<name>A0AA38LPB7_9TREE</name>
<proteinExistence type="predicted"/>
<dbReference type="GeneID" id="77727340"/>
<dbReference type="AlphaFoldDB" id="A0AA38LPB7"/>
<organism evidence="2 3">
    <name type="scientific">Dioszegia hungarica</name>
    <dbReference type="NCBI Taxonomy" id="4972"/>
    <lineage>
        <taxon>Eukaryota</taxon>
        <taxon>Fungi</taxon>
        <taxon>Dikarya</taxon>
        <taxon>Basidiomycota</taxon>
        <taxon>Agaricomycotina</taxon>
        <taxon>Tremellomycetes</taxon>
        <taxon>Tremellales</taxon>
        <taxon>Bulleribasidiaceae</taxon>
        <taxon>Dioszegia</taxon>
    </lineage>
</organism>
<keyword evidence="3" id="KW-1185">Reference proteome</keyword>
<accession>A0AA38LPB7</accession>
<sequence>MGDRSAQHRTEVARVPPSVCETIKEATDVFHRSSRFDILRNMARSDEDRNNSYRVSTKSNYFEKAKTIIPDRIADQMLLHYINDELVSYIHRSLADGTLDIVGEQGKQLMTYLEGYYEGRNEVSQGMSSFRTATGKKGTFHMPTSPKATLATADDPDDLAFELVRRLNMHGAPSMGRLWDPELPGLAEIRDGMLASKDITLHEGQLPDVLTKATKKMFGSLMSDGYHSEFPSEDDKSADGRGSVQESWFRQDLDTANVKRKAAEDDGDEVTTTGGATKKTRR</sequence>
<reference evidence="2" key="1">
    <citation type="journal article" date="2022" name="G3 (Bethesda)">
        <title>High quality genome of the basidiomycete yeast Dioszegia hungarica PDD-24b-2 isolated from cloud water.</title>
        <authorList>
            <person name="Jarrige D."/>
            <person name="Haridas S."/>
            <person name="Bleykasten-Grosshans C."/>
            <person name="Joly M."/>
            <person name="Nadalig T."/>
            <person name="Sancelme M."/>
            <person name="Vuilleumier S."/>
            <person name="Grigoriev I.V."/>
            <person name="Amato P."/>
            <person name="Bringel F."/>
        </authorList>
    </citation>
    <scope>NUCLEOTIDE SEQUENCE</scope>
    <source>
        <strain evidence="2">PDD-24b-2</strain>
    </source>
</reference>
<feature type="region of interest" description="Disordered" evidence="1">
    <location>
        <begin position="229"/>
        <end position="282"/>
    </location>
</feature>